<name>A0A4Z1A2E2_9LEPT</name>
<feature type="transmembrane region" description="Helical" evidence="1">
    <location>
        <begin position="77"/>
        <end position="100"/>
    </location>
</feature>
<dbReference type="AlphaFoldDB" id="A0A4Z1A2E2"/>
<feature type="transmembrane region" description="Helical" evidence="1">
    <location>
        <begin position="112"/>
        <end position="133"/>
    </location>
</feature>
<feature type="transmembrane region" description="Helical" evidence="1">
    <location>
        <begin position="44"/>
        <end position="65"/>
    </location>
</feature>
<keyword evidence="1" id="KW-1133">Transmembrane helix</keyword>
<dbReference type="Proteomes" id="UP000297567">
    <property type="component" value="Unassembled WGS sequence"/>
</dbReference>
<reference evidence="2" key="1">
    <citation type="journal article" date="2019" name="PLoS Negl. Trop. Dis.">
        <title>Revisiting the worldwide diversity of Leptospira species in the environment.</title>
        <authorList>
            <person name="Vincent A.T."/>
            <person name="Schiettekatte O."/>
            <person name="Bourhy P."/>
            <person name="Veyrier F.J."/>
            <person name="Picardeau M."/>
        </authorList>
    </citation>
    <scope>NUCLEOTIDE SEQUENCE [LARGE SCALE GENOMIC DNA]</scope>
    <source>
        <strain evidence="2">201702451</strain>
    </source>
</reference>
<protein>
    <submittedName>
        <fullName evidence="2">Uncharacterized protein</fullName>
    </submittedName>
</protein>
<comment type="caution">
    <text evidence="2">The sequence shown here is derived from an EMBL/GenBank/DDBJ whole genome shotgun (WGS) entry which is preliminary data.</text>
</comment>
<sequence>MKHEWICPSCQTKVSFLKLMSYVPPFTMKCNNCKERMQVEKSPVVSFVILFTYLMSVLVYFTLGIREQFHWFPGFDPSLVSVTLVVIIVIVTEGIIYFLYQTYKIQLVKENSFLSNHYLWTLIVPIMILLFFMKGCRFFPVLP</sequence>
<proteinExistence type="predicted"/>
<evidence type="ECO:0000313" key="2">
    <source>
        <dbReference type="EMBL" id="TGL65288.1"/>
    </source>
</evidence>
<dbReference type="RefSeq" id="WP_135643081.1">
    <property type="nucleotide sequence ID" value="NZ_RQGH01000026.1"/>
</dbReference>
<keyword evidence="1" id="KW-0812">Transmembrane</keyword>
<keyword evidence="3" id="KW-1185">Reference proteome</keyword>
<evidence type="ECO:0000313" key="3">
    <source>
        <dbReference type="Proteomes" id="UP000297567"/>
    </source>
</evidence>
<dbReference type="EMBL" id="RQGH01000026">
    <property type="protein sequence ID" value="TGL65288.1"/>
    <property type="molecule type" value="Genomic_DNA"/>
</dbReference>
<evidence type="ECO:0000256" key="1">
    <source>
        <dbReference type="SAM" id="Phobius"/>
    </source>
</evidence>
<gene>
    <name evidence="2" type="ORF">EHQ62_11970</name>
</gene>
<accession>A0A4Z1A2E2</accession>
<organism evidence="2 3">
    <name type="scientific">Leptospira jelokensis</name>
    <dbReference type="NCBI Taxonomy" id="2484931"/>
    <lineage>
        <taxon>Bacteria</taxon>
        <taxon>Pseudomonadati</taxon>
        <taxon>Spirochaetota</taxon>
        <taxon>Spirochaetia</taxon>
        <taxon>Leptospirales</taxon>
        <taxon>Leptospiraceae</taxon>
        <taxon>Leptospira</taxon>
    </lineage>
</organism>
<keyword evidence="1" id="KW-0472">Membrane</keyword>